<evidence type="ECO:0000313" key="1">
    <source>
        <dbReference type="EMBL" id="PZP47954.1"/>
    </source>
</evidence>
<sequence length="85" mass="10108">MAKNKTRKLPQYMHFIDGRYRVRVPIKLELRPYLSGKHQFYQALGGDLRTAKENSHFHMAVFKEELRRRVQSAVTVAIATWRHAR</sequence>
<proteinExistence type="predicted"/>
<reference evidence="1 2" key="1">
    <citation type="submission" date="2017-08" db="EMBL/GenBank/DDBJ databases">
        <title>Infants hospitalized years apart are colonized by the same room-sourced microbial strains.</title>
        <authorList>
            <person name="Brooks B."/>
            <person name="Olm M.R."/>
            <person name="Firek B.A."/>
            <person name="Baker R."/>
            <person name="Thomas B.C."/>
            <person name="Morowitz M.J."/>
            <person name="Banfield J.F."/>
        </authorList>
    </citation>
    <scope>NUCLEOTIDE SEQUENCE [LARGE SCALE GENOMIC DNA]</scope>
    <source>
        <strain evidence="1">S2_009_000_R2_73</strain>
    </source>
</reference>
<evidence type="ECO:0000313" key="2">
    <source>
        <dbReference type="Proteomes" id="UP000249769"/>
    </source>
</evidence>
<dbReference type="EMBL" id="QFOL01000222">
    <property type="protein sequence ID" value="PZP47954.1"/>
    <property type="molecule type" value="Genomic_DNA"/>
</dbReference>
<name>A0A2W5F181_9HYPH</name>
<organism evidence="1 2">
    <name type="scientific">Agrobacterium fabrum</name>
    <dbReference type="NCBI Taxonomy" id="1176649"/>
    <lineage>
        <taxon>Bacteria</taxon>
        <taxon>Pseudomonadati</taxon>
        <taxon>Pseudomonadota</taxon>
        <taxon>Alphaproteobacteria</taxon>
        <taxon>Hyphomicrobiales</taxon>
        <taxon>Rhizobiaceae</taxon>
        <taxon>Rhizobium/Agrobacterium group</taxon>
        <taxon>Agrobacterium</taxon>
        <taxon>Agrobacterium tumefaciens complex</taxon>
    </lineage>
</organism>
<protein>
    <submittedName>
        <fullName evidence="1">Uncharacterized protein</fullName>
    </submittedName>
</protein>
<accession>A0A2W5F181</accession>
<dbReference type="AlphaFoldDB" id="A0A2W5F181"/>
<comment type="caution">
    <text evidence="1">The sequence shown here is derived from an EMBL/GenBank/DDBJ whole genome shotgun (WGS) entry which is preliminary data.</text>
</comment>
<gene>
    <name evidence="1" type="ORF">DI595_16145</name>
</gene>
<dbReference type="Proteomes" id="UP000249769">
    <property type="component" value="Unassembled WGS sequence"/>
</dbReference>